<dbReference type="EMBL" id="VCQV01000003">
    <property type="protein sequence ID" value="TWP38191.1"/>
    <property type="molecule type" value="Genomic_DNA"/>
</dbReference>
<gene>
    <name evidence="2" type="ORF">FGL98_02885</name>
</gene>
<evidence type="ECO:0000313" key="2">
    <source>
        <dbReference type="EMBL" id="TWP38191.1"/>
    </source>
</evidence>
<dbReference type="PROSITE" id="PS51729">
    <property type="entry name" value="GNAT_YJDJ"/>
    <property type="match status" value="1"/>
</dbReference>
<dbReference type="Gene3D" id="3.40.630.30">
    <property type="match status" value="1"/>
</dbReference>
<feature type="domain" description="N-acetyltransferase" evidence="1">
    <location>
        <begin position="11"/>
        <end position="97"/>
    </location>
</feature>
<keyword evidence="3" id="KW-1185">Reference proteome</keyword>
<dbReference type="OrthoDB" id="5405911at2"/>
<sequence>MSEAAGTPTVTHDESRHRFEIALDGERVGIAAYRDVDGRRHFTHTAVDPAYGGRGLAGTLVGHALAETRAAGLRIVPECSYVVVYLQRHQEYADLTDSVT</sequence>
<keyword evidence="2" id="KW-0808">Transferase</keyword>
<dbReference type="AlphaFoldDB" id="A0A563E7L2"/>
<dbReference type="Proteomes" id="UP000320244">
    <property type="component" value="Unassembled WGS sequence"/>
</dbReference>
<proteinExistence type="predicted"/>
<dbReference type="Pfam" id="PF14542">
    <property type="entry name" value="Acetyltransf_CG"/>
    <property type="match status" value="1"/>
</dbReference>
<organism evidence="2 3">
    <name type="scientific">Leekyejoonella antrihumi</name>
    <dbReference type="NCBI Taxonomy" id="1660198"/>
    <lineage>
        <taxon>Bacteria</taxon>
        <taxon>Bacillati</taxon>
        <taxon>Actinomycetota</taxon>
        <taxon>Actinomycetes</taxon>
        <taxon>Micrococcales</taxon>
        <taxon>Dermacoccaceae</taxon>
        <taxon>Leekyejoonella</taxon>
    </lineage>
</organism>
<dbReference type="InterPro" id="IPR031165">
    <property type="entry name" value="GNAT_YJDJ"/>
</dbReference>
<dbReference type="InterPro" id="IPR045057">
    <property type="entry name" value="Gcn5-rel_NAT"/>
</dbReference>
<dbReference type="RefSeq" id="WP_146315168.1">
    <property type="nucleotide sequence ID" value="NZ_VCQV01000003.1"/>
</dbReference>
<evidence type="ECO:0000313" key="3">
    <source>
        <dbReference type="Proteomes" id="UP000320244"/>
    </source>
</evidence>
<evidence type="ECO:0000259" key="1">
    <source>
        <dbReference type="PROSITE" id="PS51729"/>
    </source>
</evidence>
<accession>A0A563E7L2</accession>
<protein>
    <submittedName>
        <fullName evidence="2">N-acetyltransferase</fullName>
    </submittedName>
</protein>
<comment type="caution">
    <text evidence="2">The sequence shown here is derived from an EMBL/GenBank/DDBJ whole genome shotgun (WGS) entry which is preliminary data.</text>
</comment>
<dbReference type="PANTHER" id="PTHR31435:SF10">
    <property type="entry name" value="BSR4717 PROTEIN"/>
    <property type="match status" value="1"/>
</dbReference>
<dbReference type="InterPro" id="IPR016181">
    <property type="entry name" value="Acyl_CoA_acyltransferase"/>
</dbReference>
<dbReference type="PANTHER" id="PTHR31435">
    <property type="entry name" value="PROTEIN NATD1"/>
    <property type="match status" value="1"/>
</dbReference>
<name>A0A563E7L2_9MICO</name>
<dbReference type="SUPFAM" id="SSF55729">
    <property type="entry name" value="Acyl-CoA N-acyltransferases (Nat)"/>
    <property type="match status" value="1"/>
</dbReference>
<dbReference type="GO" id="GO:0016740">
    <property type="term" value="F:transferase activity"/>
    <property type="evidence" value="ECO:0007669"/>
    <property type="project" value="UniProtKB-KW"/>
</dbReference>
<dbReference type="CDD" id="cd04301">
    <property type="entry name" value="NAT_SF"/>
    <property type="match status" value="1"/>
</dbReference>
<reference evidence="2 3" key="2">
    <citation type="submission" date="2019-08" db="EMBL/GenBank/DDBJ databases">
        <title>Jejuicoccus antrihumi gen. nov., sp. nov., a new member of the family Dermacoccaceae isolated from a cave.</title>
        <authorList>
            <person name="Schumann P."/>
            <person name="Kim I.S."/>
        </authorList>
    </citation>
    <scope>NUCLEOTIDE SEQUENCE [LARGE SCALE GENOMIC DNA]</scope>
    <source>
        <strain evidence="2 3">C5-26</strain>
    </source>
</reference>
<reference evidence="2 3" key="1">
    <citation type="submission" date="2019-05" db="EMBL/GenBank/DDBJ databases">
        <authorList>
            <person name="Lee S.D."/>
        </authorList>
    </citation>
    <scope>NUCLEOTIDE SEQUENCE [LARGE SCALE GENOMIC DNA]</scope>
    <source>
        <strain evidence="2 3">C5-26</strain>
    </source>
</reference>